<gene>
    <name evidence="6" type="ORF">GLOTRDRAFT_110925</name>
</gene>
<dbReference type="PANTHER" id="PTHR11245">
    <property type="entry name" value="STANNIOCALCIN"/>
    <property type="match status" value="1"/>
</dbReference>
<dbReference type="OrthoDB" id="2251794at2759"/>
<dbReference type="GO" id="GO:0006874">
    <property type="term" value="P:intracellular calcium ion homeostasis"/>
    <property type="evidence" value="ECO:0007669"/>
    <property type="project" value="TreeGrafter"/>
</dbReference>
<evidence type="ECO:0000256" key="2">
    <source>
        <dbReference type="ARBA" id="ARBA00011748"/>
    </source>
</evidence>
<comment type="subunit">
    <text evidence="2">Homodimer; disulfide-linked.</text>
</comment>
<dbReference type="GO" id="GO:0005615">
    <property type="term" value="C:extracellular space"/>
    <property type="evidence" value="ECO:0007669"/>
    <property type="project" value="TreeGrafter"/>
</dbReference>
<dbReference type="PANTHER" id="PTHR11245:SF6">
    <property type="entry name" value="DUF19 DOMAIN-CONTAINING PROTEIN"/>
    <property type="match status" value="1"/>
</dbReference>
<accession>S7RRF0</accession>
<dbReference type="OMA" id="CYIDNGL"/>
<dbReference type="RefSeq" id="XP_007865591.1">
    <property type="nucleotide sequence ID" value="XM_007867400.1"/>
</dbReference>
<evidence type="ECO:0000313" key="7">
    <source>
        <dbReference type="Proteomes" id="UP000030669"/>
    </source>
</evidence>
<keyword evidence="7" id="KW-1185">Reference proteome</keyword>
<dbReference type="GeneID" id="19299301"/>
<evidence type="ECO:0000256" key="4">
    <source>
        <dbReference type="ARBA" id="ARBA00023157"/>
    </source>
</evidence>
<sequence>MIMKGIRTGTLLALPFTALAGATQPLATNSTAICSSPPYDSCAFYPACLEARFHCGPAGYPLHYGLRFCTQFSAQRGQLTPAGQRWMLATMHCLQTALVPLATGAVDMSCEELQETAFDTHAGCYIGSGLCALGVKDWEAIVGIVGVKTLVGSWDAWKETAAAAGDCAEFLAWAEGARVKRALEDL</sequence>
<dbReference type="STRING" id="670483.S7RRF0"/>
<feature type="signal peptide" evidence="5">
    <location>
        <begin position="1"/>
        <end position="22"/>
    </location>
</feature>
<keyword evidence="4" id="KW-1015">Disulfide bond</keyword>
<dbReference type="EMBL" id="KB469301">
    <property type="protein sequence ID" value="EPQ55504.1"/>
    <property type="molecule type" value="Genomic_DNA"/>
</dbReference>
<evidence type="ECO:0000313" key="6">
    <source>
        <dbReference type="EMBL" id="EPQ55504.1"/>
    </source>
</evidence>
<evidence type="ECO:0000256" key="3">
    <source>
        <dbReference type="ARBA" id="ARBA00022702"/>
    </source>
</evidence>
<keyword evidence="5" id="KW-0732">Signal</keyword>
<evidence type="ECO:0000256" key="5">
    <source>
        <dbReference type="SAM" id="SignalP"/>
    </source>
</evidence>
<dbReference type="Proteomes" id="UP000030669">
    <property type="component" value="Unassembled WGS sequence"/>
</dbReference>
<dbReference type="AlphaFoldDB" id="S7RRF0"/>
<proteinExistence type="inferred from homology"/>
<feature type="chain" id="PRO_5004556516" evidence="5">
    <location>
        <begin position="23"/>
        <end position="186"/>
    </location>
</feature>
<dbReference type="KEGG" id="gtr:GLOTRDRAFT_110925"/>
<evidence type="ECO:0000256" key="1">
    <source>
        <dbReference type="ARBA" id="ARBA00008693"/>
    </source>
</evidence>
<dbReference type="HOGENOM" id="CLU_110800_0_0_1"/>
<name>S7RRF0_GLOTA</name>
<reference evidence="6 7" key="1">
    <citation type="journal article" date="2012" name="Science">
        <title>The Paleozoic origin of enzymatic lignin decomposition reconstructed from 31 fungal genomes.</title>
        <authorList>
            <person name="Floudas D."/>
            <person name="Binder M."/>
            <person name="Riley R."/>
            <person name="Barry K."/>
            <person name="Blanchette R.A."/>
            <person name="Henrissat B."/>
            <person name="Martinez A.T."/>
            <person name="Otillar R."/>
            <person name="Spatafora J.W."/>
            <person name="Yadav J.S."/>
            <person name="Aerts A."/>
            <person name="Benoit I."/>
            <person name="Boyd A."/>
            <person name="Carlson A."/>
            <person name="Copeland A."/>
            <person name="Coutinho P.M."/>
            <person name="de Vries R.P."/>
            <person name="Ferreira P."/>
            <person name="Findley K."/>
            <person name="Foster B."/>
            <person name="Gaskell J."/>
            <person name="Glotzer D."/>
            <person name="Gorecki P."/>
            <person name="Heitman J."/>
            <person name="Hesse C."/>
            <person name="Hori C."/>
            <person name="Igarashi K."/>
            <person name="Jurgens J.A."/>
            <person name="Kallen N."/>
            <person name="Kersten P."/>
            <person name="Kohler A."/>
            <person name="Kuees U."/>
            <person name="Kumar T.K.A."/>
            <person name="Kuo A."/>
            <person name="LaButti K."/>
            <person name="Larrondo L.F."/>
            <person name="Lindquist E."/>
            <person name="Ling A."/>
            <person name="Lombard V."/>
            <person name="Lucas S."/>
            <person name="Lundell T."/>
            <person name="Martin R."/>
            <person name="McLaughlin D.J."/>
            <person name="Morgenstern I."/>
            <person name="Morin E."/>
            <person name="Murat C."/>
            <person name="Nagy L.G."/>
            <person name="Nolan M."/>
            <person name="Ohm R.A."/>
            <person name="Patyshakuliyeva A."/>
            <person name="Rokas A."/>
            <person name="Ruiz-Duenas F.J."/>
            <person name="Sabat G."/>
            <person name="Salamov A."/>
            <person name="Samejima M."/>
            <person name="Schmutz J."/>
            <person name="Slot J.C."/>
            <person name="St John F."/>
            <person name="Stenlid J."/>
            <person name="Sun H."/>
            <person name="Sun S."/>
            <person name="Syed K."/>
            <person name="Tsang A."/>
            <person name="Wiebenga A."/>
            <person name="Young D."/>
            <person name="Pisabarro A."/>
            <person name="Eastwood D.C."/>
            <person name="Martin F."/>
            <person name="Cullen D."/>
            <person name="Grigoriev I.V."/>
            <person name="Hibbett D.S."/>
        </authorList>
    </citation>
    <scope>NUCLEOTIDE SEQUENCE [LARGE SCALE GENOMIC DNA]</scope>
    <source>
        <strain evidence="6 7">ATCC 11539</strain>
    </source>
</reference>
<protein>
    <submittedName>
        <fullName evidence="6">Uncharacterized protein</fullName>
    </submittedName>
</protein>
<dbReference type="eggNOG" id="KOG3276">
    <property type="taxonomic scope" value="Eukaryota"/>
</dbReference>
<organism evidence="6 7">
    <name type="scientific">Gloeophyllum trabeum (strain ATCC 11539 / FP-39264 / Madison 617)</name>
    <name type="common">Brown rot fungus</name>
    <dbReference type="NCBI Taxonomy" id="670483"/>
    <lineage>
        <taxon>Eukaryota</taxon>
        <taxon>Fungi</taxon>
        <taxon>Dikarya</taxon>
        <taxon>Basidiomycota</taxon>
        <taxon>Agaricomycotina</taxon>
        <taxon>Agaricomycetes</taxon>
        <taxon>Gloeophyllales</taxon>
        <taxon>Gloeophyllaceae</taxon>
        <taxon>Gloeophyllum</taxon>
    </lineage>
</organism>
<keyword evidence="3" id="KW-0372">Hormone</keyword>
<comment type="similarity">
    <text evidence="1">Belongs to the stanniocalcin family.</text>
</comment>
<dbReference type="InterPro" id="IPR004978">
    <property type="entry name" value="Stanniocalcin"/>
</dbReference>
<dbReference type="GO" id="GO:0005179">
    <property type="term" value="F:hormone activity"/>
    <property type="evidence" value="ECO:0007669"/>
    <property type="project" value="UniProtKB-KW"/>
</dbReference>